<dbReference type="AlphaFoldDB" id="A0A5M9GR19"/>
<dbReference type="CDD" id="cd00371">
    <property type="entry name" value="HMA"/>
    <property type="match status" value="1"/>
</dbReference>
<sequence>MKITKFIGMILLCLIGLNSFAQLTKTSFEVSGKCLECKKRIENSLKVLGVTSADWNVNSQILSVSYDPKAIKLNKLQKLISNAGHDTPKFRADQDVYNSLPACCKYERMTYSKSKNEGSANDMPGMPDMSGHSGHH</sequence>
<comment type="caution">
    <text evidence="4">The sequence shown here is derived from an EMBL/GenBank/DDBJ whole genome shotgun (WGS) entry which is preliminary data.</text>
</comment>
<dbReference type="Gene3D" id="3.30.70.100">
    <property type="match status" value="1"/>
</dbReference>
<feature type="region of interest" description="Disordered" evidence="1">
    <location>
        <begin position="115"/>
        <end position="136"/>
    </location>
</feature>
<gene>
    <name evidence="4" type="ORF">F1649_20215</name>
</gene>
<accession>A0A5M9GR19</accession>
<proteinExistence type="predicted"/>
<dbReference type="RefSeq" id="WP_141814132.1">
    <property type="nucleotide sequence ID" value="NZ_VFPL01000001.1"/>
</dbReference>
<dbReference type="Pfam" id="PF00403">
    <property type="entry name" value="HMA"/>
    <property type="match status" value="1"/>
</dbReference>
<dbReference type="SUPFAM" id="SSF55008">
    <property type="entry name" value="HMA, heavy metal-associated domain"/>
    <property type="match status" value="1"/>
</dbReference>
<evidence type="ECO:0000259" key="3">
    <source>
        <dbReference type="Pfam" id="PF00403"/>
    </source>
</evidence>
<evidence type="ECO:0000256" key="2">
    <source>
        <dbReference type="SAM" id="SignalP"/>
    </source>
</evidence>
<evidence type="ECO:0000313" key="5">
    <source>
        <dbReference type="Proteomes" id="UP000322918"/>
    </source>
</evidence>
<keyword evidence="2" id="KW-0732">Signal</keyword>
<reference evidence="4 5" key="1">
    <citation type="submission" date="2019-09" db="EMBL/GenBank/DDBJ databases">
        <title>Pararcticibacter amylolyticus gen. nov., sp. nov., isolated from a rottenly hemp rope, and reclassification of Pedobacter tournemirensis as Pararcticibacter tournemirensis comb. nov.</title>
        <authorList>
            <person name="Cai Y."/>
        </authorList>
    </citation>
    <scope>NUCLEOTIDE SEQUENCE [LARGE SCALE GENOMIC DNA]</scope>
    <source>
        <strain evidence="4 5">TF5-37.2-LB10</strain>
    </source>
</reference>
<dbReference type="GO" id="GO:0046872">
    <property type="term" value="F:metal ion binding"/>
    <property type="evidence" value="ECO:0007669"/>
    <property type="project" value="InterPro"/>
</dbReference>
<evidence type="ECO:0000313" key="4">
    <source>
        <dbReference type="EMBL" id="KAA8476259.1"/>
    </source>
</evidence>
<dbReference type="EMBL" id="VWNE01000044">
    <property type="protein sequence ID" value="KAA8476259.1"/>
    <property type="molecule type" value="Genomic_DNA"/>
</dbReference>
<feature type="chain" id="PRO_5024313137" evidence="2">
    <location>
        <begin position="22"/>
        <end position="136"/>
    </location>
</feature>
<dbReference type="Proteomes" id="UP000322918">
    <property type="component" value="Unassembled WGS sequence"/>
</dbReference>
<keyword evidence="5" id="KW-1185">Reference proteome</keyword>
<dbReference type="OrthoDB" id="5513217at2"/>
<dbReference type="InterPro" id="IPR006121">
    <property type="entry name" value="HMA_dom"/>
</dbReference>
<protein>
    <submittedName>
        <fullName evidence="4">Cation transporter</fullName>
    </submittedName>
</protein>
<dbReference type="InterPro" id="IPR036163">
    <property type="entry name" value="HMA_dom_sf"/>
</dbReference>
<feature type="signal peptide" evidence="2">
    <location>
        <begin position="1"/>
        <end position="21"/>
    </location>
</feature>
<organism evidence="4 5">
    <name type="scientific">Arcticibacter tournemirensis</name>
    <dbReference type="NCBI Taxonomy" id="699437"/>
    <lineage>
        <taxon>Bacteria</taxon>
        <taxon>Pseudomonadati</taxon>
        <taxon>Bacteroidota</taxon>
        <taxon>Sphingobacteriia</taxon>
        <taxon>Sphingobacteriales</taxon>
        <taxon>Sphingobacteriaceae</taxon>
        <taxon>Arcticibacter</taxon>
    </lineage>
</organism>
<evidence type="ECO:0000256" key="1">
    <source>
        <dbReference type="SAM" id="MobiDB-lite"/>
    </source>
</evidence>
<feature type="domain" description="HMA" evidence="3">
    <location>
        <begin position="34"/>
        <end position="86"/>
    </location>
</feature>
<name>A0A5M9GR19_9SPHI</name>